<keyword evidence="6" id="KW-1185">Reference proteome</keyword>
<dbReference type="InterPro" id="IPR044974">
    <property type="entry name" value="Disease_R_plants"/>
</dbReference>
<gene>
    <name evidence="5" type="ORF">POPTR_017G034200</name>
</gene>
<dbReference type="PANTHER" id="PTHR23155">
    <property type="entry name" value="DISEASE RESISTANCE PROTEIN RP"/>
    <property type="match status" value="1"/>
</dbReference>
<protein>
    <submittedName>
        <fullName evidence="5">Uncharacterized protein</fullName>
    </submittedName>
</protein>
<organism evidence="5 6">
    <name type="scientific">Populus trichocarpa</name>
    <name type="common">Western balsam poplar</name>
    <name type="synonym">Populus balsamifera subsp. trichocarpa</name>
    <dbReference type="NCBI Taxonomy" id="3694"/>
    <lineage>
        <taxon>Eukaryota</taxon>
        <taxon>Viridiplantae</taxon>
        <taxon>Streptophyta</taxon>
        <taxon>Embryophyta</taxon>
        <taxon>Tracheophyta</taxon>
        <taxon>Spermatophyta</taxon>
        <taxon>Magnoliopsida</taxon>
        <taxon>eudicotyledons</taxon>
        <taxon>Gunneridae</taxon>
        <taxon>Pentapetalae</taxon>
        <taxon>rosids</taxon>
        <taxon>fabids</taxon>
        <taxon>Malpighiales</taxon>
        <taxon>Salicaceae</taxon>
        <taxon>Saliceae</taxon>
        <taxon>Populus</taxon>
    </lineage>
</organism>
<reference evidence="5" key="2">
    <citation type="submission" date="2017-07" db="EMBL/GenBank/DDBJ databases">
        <title>WGS assembly of Populus trichocarpa.</title>
        <authorList>
            <person name="Tuskan G."/>
            <person name="Difazio S."/>
            <person name="Jansson S."/>
            <person name="Bohlmann J."/>
            <person name="Grigoriev I."/>
            <person name="Hellsten U."/>
            <person name="Putnam N."/>
            <person name="Ralph S."/>
            <person name="Rombauts S."/>
            <person name="Salamov A."/>
            <person name="Schein J."/>
            <person name="Sterck L."/>
            <person name="Aerts A."/>
            <person name="Bhalerao R."/>
            <person name="Bhalerao R."/>
            <person name="Blaudez D."/>
            <person name="Boerjan W."/>
            <person name="Brun A."/>
            <person name="Brunner A."/>
            <person name="Busov V."/>
            <person name="Campbell M."/>
            <person name="Carlson J."/>
            <person name="Chalot M."/>
            <person name="Chapman J."/>
            <person name="Chen G."/>
            <person name="Cooper D."/>
            <person name="Coutinho P."/>
            <person name="Couturier J."/>
            <person name="Covert S."/>
            <person name="Cronk Q."/>
            <person name="Cunningham R."/>
            <person name="Davis J."/>
            <person name="Degroeve S."/>
            <person name="Dejardin A."/>
            <person name="Depamphilis C."/>
            <person name="Detter J."/>
            <person name="Dirks B."/>
            <person name="Dubchak I."/>
            <person name="Duplessis S."/>
            <person name="Ehlting J."/>
            <person name="Ellis B."/>
            <person name="Gendler K."/>
            <person name="Goodstein D."/>
            <person name="Gribskov M."/>
            <person name="Grimwood J."/>
            <person name="Groover A."/>
            <person name="Gunter L."/>
            <person name="Hamberger B."/>
            <person name="Heinze B."/>
            <person name="Helariutta Y."/>
            <person name="Henrissat B."/>
            <person name="Holligan D."/>
            <person name="Holt R."/>
            <person name="Huang W."/>
            <person name="Islam-Faridi N."/>
            <person name="Jones S."/>
            <person name="Jones-Rhoades M."/>
            <person name="Jorgensen R."/>
            <person name="Joshi C."/>
            <person name="Kangasjarvi J."/>
            <person name="Karlsson J."/>
            <person name="Kelleher C."/>
            <person name="Kirkpatrick R."/>
            <person name="Kirst M."/>
            <person name="Kohler A."/>
            <person name="Kalluri U."/>
            <person name="Larimer F."/>
            <person name="Leebens-Mack J."/>
            <person name="Leple J."/>
            <person name="Locascio P."/>
            <person name="Lou Y."/>
            <person name="Lucas S."/>
            <person name="Martin F."/>
            <person name="Montanini B."/>
            <person name="Napoli C."/>
            <person name="Nelson D."/>
            <person name="Nelson C."/>
            <person name="Nieminen K."/>
            <person name="Nilsson O."/>
            <person name="Pereda V."/>
            <person name="Peter G."/>
            <person name="Philippe R."/>
            <person name="Pilate G."/>
            <person name="Poliakov A."/>
            <person name="Razumovskaya J."/>
            <person name="Richardson P."/>
            <person name="Rinaldi C."/>
            <person name="Ritland K."/>
            <person name="Rouze P."/>
            <person name="Ryaboy D."/>
            <person name="Schmutz J."/>
            <person name="Schrader J."/>
            <person name="Segerman B."/>
            <person name="Shin H."/>
            <person name="Siddiqui A."/>
            <person name="Sterky F."/>
            <person name="Terry A."/>
            <person name="Tsai C."/>
            <person name="Uberbacher E."/>
            <person name="Unneberg P."/>
            <person name="Vahala J."/>
            <person name="Wall K."/>
            <person name="Wessler S."/>
            <person name="Yang G."/>
            <person name="Yin T."/>
            <person name="Douglas C."/>
            <person name="Marra M."/>
            <person name="Sandberg G."/>
            <person name="Van De Peer Y."/>
            <person name="Rokhsar D."/>
        </authorList>
    </citation>
    <scope>NUCLEOTIDE SEQUENCE</scope>
    <source>
        <strain evidence="5">Nisqually-1</strain>
    </source>
</reference>
<evidence type="ECO:0000313" key="6">
    <source>
        <dbReference type="Proteomes" id="UP000006729"/>
    </source>
</evidence>
<dbReference type="Proteomes" id="UP000006729">
    <property type="component" value="Chromosome 17"/>
</dbReference>
<dbReference type="GO" id="GO:0043531">
    <property type="term" value="F:ADP binding"/>
    <property type="evidence" value="ECO:0007669"/>
    <property type="project" value="InterPro"/>
</dbReference>
<dbReference type="InterPro" id="IPR002182">
    <property type="entry name" value="NB-ARC"/>
</dbReference>
<dbReference type="InterPro" id="IPR001611">
    <property type="entry name" value="Leu-rich_rpt"/>
</dbReference>
<dbReference type="AlphaFoldDB" id="A0A2K1X2N1"/>
<dbReference type="Pfam" id="PF23559">
    <property type="entry name" value="WHD_DRP"/>
    <property type="match status" value="1"/>
</dbReference>
<keyword evidence="1" id="KW-0677">Repeat</keyword>
<dbReference type="Gene3D" id="3.80.10.10">
    <property type="entry name" value="Ribonuclease Inhibitor"/>
    <property type="match status" value="1"/>
</dbReference>
<dbReference type="InterPro" id="IPR058922">
    <property type="entry name" value="WHD_DRP"/>
</dbReference>
<dbReference type="InterPro" id="IPR032675">
    <property type="entry name" value="LRR_dom_sf"/>
</dbReference>
<dbReference type="GO" id="GO:0098542">
    <property type="term" value="P:defense response to other organism"/>
    <property type="evidence" value="ECO:0000318"/>
    <property type="project" value="GO_Central"/>
</dbReference>
<dbReference type="SUPFAM" id="SSF52058">
    <property type="entry name" value="L domain-like"/>
    <property type="match status" value="1"/>
</dbReference>
<name>A0A2K1X2N1_POPTR</name>
<dbReference type="EMBL" id="CM009306">
    <property type="protein sequence ID" value="PNS95035.1"/>
    <property type="molecule type" value="Genomic_DNA"/>
</dbReference>
<reference evidence="5 6" key="1">
    <citation type="journal article" date="2006" name="Science">
        <title>The genome of black cottonwood, Populus trichocarpa (Torr. &amp; Gray).</title>
        <authorList>
            <person name="Tuskan G.A."/>
            <person name="Difazio S."/>
            <person name="Jansson S."/>
            <person name="Bohlmann J."/>
            <person name="Grigoriev I."/>
            <person name="Hellsten U."/>
            <person name="Putnam N."/>
            <person name="Ralph S."/>
            <person name="Rombauts S."/>
            <person name="Salamov A."/>
            <person name="Schein J."/>
            <person name="Sterck L."/>
            <person name="Aerts A."/>
            <person name="Bhalerao R.R."/>
            <person name="Bhalerao R.P."/>
            <person name="Blaudez D."/>
            <person name="Boerjan W."/>
            <person name="Brun A."/>
            <person name="Brunner A."/>
            <person name="Busov V."/>
            <person name="Campbell M."/>
            <person name="Carlson J."/>
            <person name="Chalot M."/>
            <person name="Chapman J."/>
            <person name="Chen G.L."/>
            <person name="Cooper D."/>
            <person name="Coutinho P.M."/>
            <person name="Couturier J."/>
            <person name="Covert S."/>
            <person name="Cronk Q."/>
            <person name="Cunningham R."/>
            <person name="Davis J."/>
            <person name="Degroeve S."/>
            <person name="Dejardin A."/>
            <person name="Depamphilis C."/>
            <person name="Detter J."/>
            <person name="Dirks B."/>
            <person name="Dubchak I."/>
            <person name="Duplessis S."/>
            <person name="Ehlting J."/>
            <person name="Ellis B."/>
            <person name="Gendler K."/>
            <person name="Goodstein D."/>
            <person name="Gribskov M."/>
            <person name="Grimwood J."/>
            <person name="Groover A."/>
            <person name="Gunter L."/>
            <person name="Hamberger B."/>
            <person name="Heinze B."/>
            <person name="Helariutta Y."/>
            <person name="Henrissat B."/>
            <person name="Holligan D."/>
            <person name="Holt R."/>
            <person name="Huang W."/>
            <person name="Islam-Faridi N."/>
            <person name="Jones S."/>
            <person name="Jones-Rhoades M."/>
            <person name="Jorgensen R."/>
            <person name="Joshi C."/>
            <person name="Kangasjarvi J."/>
            <person name="Karlsson J."/>
            <person name="Kelleher C."/>
            <person name="Kirkpatrick R."/>
            <person name="Kirst M."/>
            <person name="Kohler A."/>
            <person name="Kalluri U."/>
            <person name="Larimer F."/>
            <person name="Leebens-Mack J."/>
            <person name="Leple J.C."/>
            <person name="Locascio P."/>
            <person name="Lou Y."/>
            <person name="Lucas S."/>
            <person name="Martin F."/>
            <person name="Montanini B."/>
            <person name="Napoli C."/>
            <person name="Nelson D.R."/>
            <person name="Nelson C."/>
            <person name="Nieminen K."/>
            <person name="Nilsson O."/>
            <person name="Pereda V."/>
            <person name="Peter G."/>
            <person name="Philippe R."/>
            <person name="Pilate G."/>
            <person name="Poliakov A."/>
            <person name="Razumovskaya J."/>
            <person name="Richardson P."/>
            <person name="Rinaldi C."/>
            <person name="Ritland K."/>
            <person name="Rouze P."/>
            <person name="Ryaboy D."/>
            <person name="Schmutz J."/>
            <person name="Schrader J."/>
            <person name="Segerman B."/>
            <person name="Shin H."/>
            <person name="Siddiqui A."/>
            <person name="Sterky F."/>
            <person name="Terry A."/>
            <person name="Tsai C.J."/>
            <person name="Uberbacher E."/>
            <person name="Unneberg P."/>
            <person name="Vahala J."/>
            <person name="Wall K."/>
            <person name="Wessler S."/>
            <person name="Yang G."/>
            <person name="Yin T."/>
            <person name="Douglas C."/>
            <person name="Marra M."/>
            <person name="Sandberg G."/>
            <person name="Van de Peer Y."/>
            <person name="Rokhsar D."/>
        </authorList>
    </citation>
    <scope>NUCLEOTIDE SEQUENCE [LARGE SCALE GENOMIC DNA]</scope>
    <source>
        <strain evidence="6">cv. Nisqually</strain>
        <strain evidence="5">Nisqually-1</strain>
    </source>
</reference>
<evidence type="ECO:0000259" key="4">
    <source>
        <dbReference type="Pfam" id="PF23559"/>
    </source>
</evidence>
<sequence length="550" mass="63112">MIRARELWTALSVIKGVLILDNLWGHFLPDEVGIPLRTDGWKLLLTTRSAEICRKMDCQRIIKVESLSEGEAWDLFIYRLGRGGTFYPEIAESIVKECAGLPLGIMTMARSMKGVDGEYRWRDALLKLRRLEVGPSEMEAKVFRVLKFSYAQLNDSALQECFLHITLFPKGKIILREDLIEYLIDEGIVKVMGGRHLQFCRGHTMLDQLEDASLLEGSRDDEDYRYVKMHDLIWDVASKILNKSGEAMVRAGAQLTELPGVRWWREELLRVSLMENRIENIPTDFSPMCPRLSTLLLCRNYKLNLVEDSFFQHLIGLTVLDLSDTDIEKLPDSICHLTSLTALLLGWCAKLSYVPSLAKLKALEKLDLNLPEGMESLKDLRYLNLDRSLVGVLRPGILPKLSKLQFLKLHQKSKVVLSVRGDEVSRLFDLETLECNFRDLDDFIVFQIRRFSLIACKVSVGRPSFSSLEDLNYTRSKYGLIKEAWFYDLKLDNANRLIPPFITKVVFVSCQNLRRLCLSYGLEILHLDGLIILETLFGAEPSNNFQGKRW</sequence>
<dbReference type="EMBL" id="CM009306">
    <property type="protein sequence ID" value="PNS95034.1"/>
    <property type="molecule type" value="Genomic_DNA"/>
</dbReference>
<evidence type="ECO:0000259" key="3">
    <source>
        <dbReference type="Pfam" id="PF00931"/>
    </source>
</evidence>
<dbReference type="Pfam" id="PF13855">
    <property type="entry name" value="LRR_8"/>
    <property type="match status" value="1"/>
</dbReference>
<feature type="domain" description="NB-ARC" evidence="3">
    <location>
        <begin position="3"/>
        <end position="76"/>
    </location>
</feature>
<evidence type="ECO:0000313" key="5">
    <source>
        <dbReference type="EMBL" id="PNS95035.1"/>
    </source>
</evidence>
<dbReference type="Gene3D" id="1.10.8.430">
    <property type="entry name" value="Helical domain of apoptotic protease-activating factors"/>
    <property type="match status" value="1"/>
</dbReference>
<dbReference type="InParanoid" id="A0A2K1X2N1"/>
<keyword evidence="2" id="KW-0611">Plant defense</keyword>
<dbReference type="SUPFAM" id="SSF52540">
    <property type="entry name" value="P-loop containing nucleoside triphosphate hydrolases"/>
    <property type="match status" value="1"/>
</dbReference>
<dbReference type="InterPro" id="IPR027417">
    <property type="entry name" value="P-loop_NTPase"/>
</dbReference>
<dbReference type="PANTHER" id="PTHR23155:SF1239">
    <property type="entry name" value="NB-ARC DOMAIN-CONTAINING PROTEIN"/>
    <property type="match status" value="1"/>
</dbReference>
<evidence type="ECO:0000256" key="2">
    <source>
        <dbReference type="ARBA" id="ARBA00022821"/>
    </source>
</evidence>
<dbReference type="Gene3D" id="1.10.10.10">
    <property type="entry name" value="Winged helix-like DNA-binding domain superfamily/Winged helix DNA-binding domain"/>
    <property type="match status" value="1"/>
</dbReference>
<dbReference type="InterPro" id="IPR042197">
    <property type="entry name" value="Apaf_helical"/>
</dbReference>
<accession>A0A2K1X2N1</accession>
<proteinExistence type="predicted"/>
<dbReference type="Pfam" id="PF00931">
    <property type="entry name" value="NB-ARC"/>
    <property type="match status" value="1"/>
</dbReference>
<evidence type="ECO:0000256" key="1">
    <source>
        <dbReference type="ARBA" id="ARBA00022737"/>
    </source>
</evidence>
<feature type="domain" description="Disease resistance protein winged helix" evidence="4">
    <location>
        <begin position="167"/>
        <end position="237"/>
    </location>
</feature>
<dbReference type="InterPro" id="IPR036388">
    <property type="entry name" value="WH-like_DNA-bd_sf"/>
</dbReference>